<sequence length="144" mass="15908">MKKTSFILIGLLLLLAPGCSNGDVLSERVYNIKVDLEFEEMQDSSLTFPVAFENGNIEVQVGDQPTGKYSLGENVLDMSLSEADGNMEFTITELEAQDEEARELEGVLSEFEFDSIAQESELALNMIRNGATGSTVRMTRIDDE</sequence>
<keyword evidence="3" id="KW-1185">Reference proteome</keyword>
<reference evidence="3" key="1">
    <citation type="journal article" date="2019" name="Int. J. Syst. Evol. Microbiol.">
        <title>The Global Catalogue of Microorganisms (GCM) 10K type strain sequencing project: providing services to taxonomists for standard genome sequencing and annotation.</title>
        <authorList>
            <consortium name="The Broad Institute Genomics Platform"/>
            <consortium name="The Broad Institute Genome Sequencing Center for Infectious Disease"/>
            <person name="Wu L."/>
            <person name="Ma J."/>
        </authorList>
    </citation>
    <scope>NUCLEOTIDE SEQUENCE [LARGE SCALE GENOMIC DNA]</scope>
    <source>
        <strain evidence="3">CCM 7756</strain>
    </source>
</reference>
<comment type="caution">
    <text evidence="2">The sequence shown here is derived from an EMBL/GenBank/DDBJ whole genome shotgun (WGS) entry which is preliminary data.</text>
</comment>
<dbReference type="Proteomes" id="UP001595637">
    <property type="component" value="Unassembled WGS sequence"/>
</dbReference>
<protein>
    <submittedName>
        <fullName evidence="2">Uncharacterized protein</fullName>
    </submittedName>
</protein>
<evidence type="ECO:0000256" key="1">
    <source>
        <dbReference type="SAM" id="SignalP"/>
    </source>
</evidence>
<gene>
    <name evidence="2" type="ORF">ACFOEO_08305</name>
</gene>
<evidence type="ECO:0000313" key="3">
    <source>
        <dbReference type="Proteomes" id="UP001595637"/>
    </source>
</evidence>
<organism evidence="2 3">
    <name type="scientific">Salinicoccus sesuvii</name>
    <dbReference type="NCBI Taxonomy" id="868281"/>
    <lineage>
        <taxon>Bacteria</taxon>
        <taxon>Bacillati</taxon>
        <taxon>Bacillota</taxon>
        <taxon>Bacilli</taxon>
        <taxon>Bacillales</taxon>
        <taxon>Staphylococcaceae</taxon>
        <taxon>Salinicoccus</taxon>
    </lineage>
</organism>
<dbReference type="EMBL" id="JBHRVQ010000001">
    <property type="protein sequence ID" value="MFC3388569.1"/>
    <property type="molecule type" value="Genomic_DNA"/>
</dbReference>
<feature type="signal peptide" evidence="1">
    <location>
        <begin position="1"/>
        <end position="22"/>
    </location>
</feature>
<feature type="chain" id="PRO_5046241155" evidence="1">
    <location>
        <begin position="23"/>
        <end position="144"/>
    </location>
</feature>
<keyword evidence="1" id="KW-0732">Signal</keyword>
<name>A0ABV7N6Q1_9STAP</name>
<proteinExistence type="predicted"/>
<accession>A0ABV7N6Q1</accession>
<dbReference type="RefSeq" id="WP_380654243.1">
    <property type="nucleotide sequence ID" value="NZ_JBHRVQ010000001.1"/>
</dbReference>
<evidence type="ECO:0000313" key="2">
    <source>
        <dbReference type="EMBL" id="MFC3388569.1"/>
    </source>
</evidence>